<evidence type="ECO:0000256" key="8">
    <source>
        <dbReference type="ARBA" id="ARBA00023295"/>
    </source>
</evidence>
<dbReference type="GO" id="GO:0016977">
    <property type="term" value="F:chitosanase activity"/>
    <property type="evidence" value="ECO:0007669"/>
    <property type="project" value="UniProtKB-EC"/>
</dbReference>
<evidence type="ECO:0000256" key="10">
    <source>
        <dbReference type="RuleBase" id="RU361208"/>
    </source>
</evidence>
<accession>A0A1E1KZ49</accession>
<evidence type="ECO:0000256" key="6">
    <source>
        <dbReference type="ARBA" id="ARBA00022801"/>
    </source>
</evidence>
<protein>
    <recommendedName>
        <fullName evidence="10">Endo-chitosanase</fullName>
        <ecNumber evidence="10">3.2.1.132</ecNumber>
    </recommendedName>
</protein>
<comment type="catalytic activity">
    <reaction evidence="1 10">
        <text>Endohydrolysis of beta-(1-&gt;4)-linkages between D-glucosamine residues in a partly acetylated chitosan.</text>
        <dbReference type="EC" id="3.2.1.132"/>
    </reaction>
</comment>
<feature type="region of interest" description="Disordered" evidence="11">
    <location>
        <begin position="265"/>
        <end position="284"/>
    </location>
</feature>
<comment type="similarity">
    <text evidence="3 10">Belongs to the glycosyl hydrolase 75 family.</text>
</comment>
<evidence type="ECO:0000256" key="7">
    <source>
        <dbReference type="ARBA" id="ARBA00023277"/>
    </source>
</evidence>
<keyword evidence="5 10" id="KW-0732">Signal</keyword>
<feature type="signal peptide" evidence="10">
    <location>
        <begin position="1"/>
        <end position="22"/>
    </location>
</feature>
<dbReference type="AlphaFoldDB" id="A0A1E1KZ49"/>
<comment type="subcellular location">
    <subcellularLocation>
        <location evidence="2 10">Secreted</location>
    </subcellularLocation>
</comment>
<evidence type="ECO:0000256" key="2">
    <source>
        <dbReference type="ARBA" id="ARBA00004613"/>
    </source>
</evidence>
<sequence length="355" mass="36373">MHLNVLHSLPLITTFLALQIQARDVPANIQTLYNNIKKAGSCSRKLATGFYLKDAPPATYSYCGDHLSEGVVYLQGTGGKLADMDIDCDGIQNGPASDGRCGKSSDTQAHTSFEDTVKGYNKGAQGLDAYIHTYVVFGNVGSNAGFVNYDPRKDGVRELGLIAAVCGNGKMFYGVWGDENGDDGPRAVIGEASISMATLCYGKSAVDGNTGHDEADVLYLAFTGADAVPGANGASWGAKNAVDFENSLGALGDKLVKRLAGGGATPTTTLETSTTSKATTTTASPPGATCQACTWTGHCAGAACASGDDCDGNLVCTGGKCGGCTWEGHCLCAACSTGDDCADDLVCKSGKCSKA</sequence>
<dbReference type="Proteomes" id="UP000178912">
    <property type="component" value="Unassembled WGS sequence"/>
</dbReference>
<keyword evidence="6 10" id="KW-0378">Hydrolase</keyword>
<evidence type="ECO:0000256" key="1">
    <source>
        <dbReference type="ARBA" id="ARBA00000405"/>
    </source>
</evidence>
<keyword evidence="8 10" id="KW-0326">Glycosidase</keyword>
<dbReference type="OrthoDB" id="4756206at2759"/>
<dbReference type="InterPro" id="IPR009939">
    <property type="entry name" value="Chitosanase_fungal"/>
</dbReference>
<evidence type="ECO:0000256" key="5">
    <source>
        <dbReference type="ARBA" id="ARBA00022729"/>
    </source>
</evidence>
<dbReference type="EC" id="3.2.1.132" evidence="10"/>
<evidence type="ECO:0000313" key="13">
    <source>
        <dbReference type="Proteomes" id="UP000178912"/>
    </source>
</evidence>
<keyword evidence="7" id="KW-0119">Carbohydrate metabolism</keyword>
<keyword evidence="13" id="KW-1185">Reference proteome</keyword>
<evidence type="ECO:0000256" key="4">
    <source>
        <dbReference type="ARBA" id="ARBA00022525"/>
    </source>
</evidence>
<dbReference type="PANTHER" id="PTHR42061">
    <property type="entry name" value="ENDO-CHITOSANASE"/>
    <property type="match status" value="1"/>
</dbReference>
<proteinExistence type="inferred from homology"/>
<dbReference type="GO" id="GO:0005576">
    <property type="term" value="C:extracellular region"/>
    <property type="evidence" value="ECO:0007669"/>
    <property type="project" value="UniProtKB-SubCell"/>
</dbReference>
<reference evidence="13" key="1">
    <citation type="submission" date="2016-03" db="EMBL/GenBank/DDBJ databases">
        <authorList>
            <person name="Guldener U."/>
        </authorList>
    </citation>
    <scope>NUCLEOTIDE SEQUENCE [LARGE SCALE GENOMIC DNA]</scope>
    <source>
        <strain evidence="13">04CH-RAC-A.6.1</strain>
    </source>
</reference>
<name>A0A1E1KZ49_9HELO</name>
<dbReference type="EMBL" id="FJUX01000062">
    <property type="protein sequence ID" value="CZT03533.1"/>
    <property type="molecule type" value="Genomic_DNA"/>
</dbReference>
<organism evidence="12 13">
    <name type="scientific">Rhynchosporium agropyri</name>
    <dbReference type="NCBI Taxonomy" id="914238"/>
    <lineage>
        <taxon>Eukaryota</taxon>
        <taxon>Fungi</taxon>
        <taxon>Dikarya</taxon>
        <taxon>Ascomycota</taxon>
        <taxon>Pezizomycotina</taxon>
        <taxon>Leotiomycetes</taxon>
        <taxon>Helotiales</taxon>
        <taxon>Ploettnerulaceae</taxon>
        <taxon>Rhynchosporium</taxon>
    </lineage>
</organism>
<gene>
    <name evidence="12" type="ORF">RAG0_10254</name>
</gene>
<evidence type="ECO:0000256" key="3">
    <source>
        <dbReference type="ARBA" id="ARBA00007799"/>
    </source>
</evidence>
<dbReference type="GO" id="GO:0000272">
    <property type="term" value="P:polysaccharide catabolic process"/>
    <property type="evidence" value="ECO:0007669"/>
    <property type="project" value="UniProtKB-KW"/>
</dbReference>
<dbReference type="PANTHER" id="PTHR42061:SF6">
    <property type="entry name" value="ENDO-CHITOSANASE"/>
    <property type="match status" value="1"/>
</dbReference>
<comment type="function">
    <text evidence="10">Chitosanase catalyzing the endo-type cleavage of chitosan, the deacylated form of chitin. Chitosanase may be crucial in the degradation of the deacetylated portion of chitin in the fungal cell wall.</text>
</comment>
<evidence type="ECO:0000313" key="12">
    <source>
        <dbReference type="EMBL" id="CZT03533.1"/>
    </source>
</evidence>
<evidence type="ECO:0000256" key="9">
    <source>
        <dbReference type="ARBA" id="ARBA00023326"/>
    </source>
</evidence>
<keyword evidence="4" id="KW-0964">Secreted</keyword>
<evidence type="ECO:0000256" key="11">
    <source>
        <dbReference type="SAM" id="MobiDB-lite"/>
    </source>
</evidence>
<feature type="chain" id="PRO_5009362715" description="Endo-chitosanase" evidence="10">
    <location>
        <begin position="23"/>
        <end position="355"/>
    </location>
</feature>
<dbReference type="Pfam" id="PF07335">
    <property type="entry name" value="Glyco_hydro_75"/>
    <property type="match status" value="1"/>
</dbReference>
<keyword evidence="9 10" id="KW-0624">Polysaccharide degradation</keyword>